<feature type="transmembrane region" description="Helical" evidence="6">
    <location>
        <begin position="198"/>
        <end position="215"/>
    </location>
</feature>
<keyword evidence="2" id="KW-1003">Cell membrane</keyword>
<dbReference type="InterPro" id="IPR016174">
    <property type="entry name" value="Di-haem_cyt_TM"/>
</dbReference>
<feature type="transmembrane region" description="Helical" evidence="6">
    <location>
        <begin position="12"/>
        <end position="30"/>
    </location>
</feature>
<comment type="subcellular location">
    <subcellularLocation>
        <location evidence="1">Cell membrane</location>
        <topology evidence="1">Multi-pass membrane protein</topology>
    </subcellularLocation>
</comment>
<dbReference type="InterPro" id="IPR051542">
    <property type="entry name" value="Hydrogenase_cytochrome"/>
</dbReference>
<dbReference type="RefSeq" id="WP_103526030.1">
    <property type="nucleotide sequence ID" value="NZ_JAPNLC010000002.1"/>
</dbReference>
<comment type="caution">
    <text evidence="8">The sequence shown here is derived from an EMBL/GenBank/DDBJ whole genome shotgun (WGS) entry which is preliminary data.</text>
</comment>
<dbReference type="PANTHER" id="PTHR30485">
    <property type="entry name" value="NI/FE-HYDROGENASE 1 B-TYPE CYTOCHROME SUBUNIT"/>
    <property type="match status" value="1"/>
</dbReference>
<keyword evidence="9" id="KW-1185">Reference proteome</keyword>
<keyword evidence="3 6" id="KW-0812">Transmembrane</keyword>
<feature type="transmembrane region" description="Helical" evidence="6">
    <location>
        <begin position="95"/>
        <end position="117"/>
    </location>
</feature>
<dbReference type="EMBL" id="RFAR01000089">
    <property type="protein sequence ID" value="RMC92937.1"/>
    <property type="molecule type" value="Genomic_DNA"/>
</dbReference>
<evidence type="ECO:0000256" key="4">
    <source>
        <dbReference type="ARBA" id="ARBA00022989"/>
    </source>
</evidence>
<dbReference type="Proteomes" id="UP000274139">
    <property type="component" value="Unassembled WGS sequence"/>
</dbReference>
<dbReference type="InterPro" id="IPR011577">
    <property type="entry name" value="Cyt_b561_bac/Ni-Hgenase"/>
</dbReference>
<dbReference type="Gene3D" id="1.20.950.20">
    <property type="entry name" value="Transmembrane di-heme cytochromes, Chain C"/>
    <property type="match status" value="1"/>
</dbReference>
<proteinExistence type="predicted"/>
<evidence type="ECO:0000256" key="1">
    <source>
        <dbReference type="ARBA" id="ARBA00004651"/>
    </source>
</evidence>
<organism evidence="8 9">
    <name type="scientific">Aquitalea palustris</name>
    <dbReference type="NCBI Taxonomy" id="2480983"/>
    <lineage>
        <taxon>Bacteria</taxon>
        <taxon>Pseudomonadati</taxon>
        <taxon>Pseudomonadota</taxon>
        <taxon>Betaproteobacteria</taxon>
        <taxon>Neisseriales</taxon>
        <taxon>Chromobacteriaceae</taxon>
        <taxon>Aquitalea</taxon>
    </lineage>
</organism>
<dbReference type="GO" id="GO:0020037">
    <property type="term" value="F:heme binding"/>
    <property type="evidence" value="ECO:0007669"/>
    <property type="project" value="TreeGrafter"/>
</dbReference>
<feature type="domain" description="Cytochrome b561 bacterial/Ni-hydrogenase" evidence="7">
    <location>
        <begin position="7"/>
        <end position="181"/>
    </location>
</feature>
<sequence>MVQMIKVWDAPTRFFHWTLVALFAGMWFSGEQGGDWLRYHVLCGEAVAALLLFRLIWGVVGSETARFGQFVKGPAAIRRYLKGEDKGAQLGHNPLGGLMVVALLLVLLLQVTSGLFASDVDSYTFDGPLAKLIASGLSESITSFHKLLFNFILLLVAMHVAAIVAYRVLKKQNLLKPMLTGYQQVAGDVSPLRFRSGLAAMAVLLLACGGVFLLTRL</sequence>
<feature type="transmembrane region" description="Helical" evidence="6">
    <location>
        <begin position="147"/>
        <end position="169"/>
    </location>
</feature>
<evidence type="ECO:0000256" key="2">
    <source>
        <dbReference type="ARBA" id="ARBA00022475"/>
    </source>
</evidence>
<dbReference type="AlphaFoldDB" id="A0A454JE79"/>
<dbReference type="PANTHER" id="PTHR30485:SF2">
    <property type="entry name" value="BLL0597 PROTEIN"/>
    <property type="match status" value="1"/>
</dbReference>
<protein>
    <submittedName>
        <fullName evidence="8">Hydrogenase</fullName>
    </submittedName>
</protein>
<dbReference type="GO" id="GO:0022904">
    <property type="term" value="P:respiratory electron transport chain"/>
    <property type="evidence" value="ECO:0007669"/>
    <property type="project" value="InterPro"/>
</dbReference>
<reference evidence="8 9" key="1">
    <citation type="submission" date="2018-10" db="EMBL/GenBank/DDBJ databases">
        <title>Draft genome sequence of Aquitalea MWU14-2217 isolated from a wild cranberry bog in Provincetown, Massachusetts.</title>
        <authorList>
            <person name="Ebadzadsahrai G."/>
            <person name="Soby S."/>
        </authorList>
    </citation>
    <scope>NUCLEOTIDE SEQUENCE [LARGE SCALE GENOMIC DNA]</scope>
    <source>
        <strain evidence="8 9">MWU14-2217</strain>
    </source>
</reference>
<dbReference type="Pfam" id="PF01292">
    <property type="entry name" value="Ni_hydr_CYTB"/>
    <property type="match status" value="1"/>
</dbReference>
<keyword evidence="5 6" id="KW-0472">Membrane</keyword>
<dbReference type="SUPFAM" id="SSF81342">
    <property type="entry name" value="Transmembrane di-heme cytochromes"/>
    <property type="match status" value="1"/>
</dbReference>
<gene>
    <name evidence="8" type="ORF">EAY64_17550</name>
</gene>
<evidence type="ECO:0000313" key="8">
    <source>
        <dbReference type="EMBL" id="RMC92937.1"/>
    </source>
</evidence>
<evidence type="ECO:0000256" key="6">
    <source>
        <dbReference type="SAM" id="Phobius"/>
    </source>
</evidence>
<evidence type="ECO:0000313" key="9">
    <source>
        <dbReference type="Proteomes" id="UP000274139"/>
    </source>
</evidence>
<accession>A0A454JE79</accession>
<name>A0A454JE79_9NEIS</name>
<dbReference type="OrthoDB" id="196472at2"/>
<evidence type="ECO:0000259" key="7">
    <source>
        <dbReference type="Pfam" id="PF01292"/>
    </source>
</evidence>
<keyword evidence="4 6" id="KW-1133">Transmembrane helix</keyword>
<dbReference type="GO" id="GO:0005886">
    <property type="term" value="C:plasma membrane"/>
    <property type="evidence" value="ECO:0007669"/>
    <property type="project" value="UniProtKB-SubCell"/>
</dbReference>
<evidence type="ECO:0000256" key="3">
    <source>
        <dbReference type="ARBA" id="ARBA00022692"/>
    </source>
</evidence>
<dbReference type="GO" id="GO:0009055">
    <property type="term" value="F:electron transfer activity"/>
    <property type="evidence" value="ECO:0007669"/>
    <property type="project" value="InterPro"/>
</dbReference>
<evidence type="ECO:0000256" key="5">
    <source>
        <dbReference type="ARBA" id="ARBA00023136"/>
    </source>
</evidence>